<protein>
    <submittedName>
        <fullName evidence="1">Uncharacterized protein</fullName>
    </submittedName>
</protein>
<reference evidence="2" key="1">
    <citation type="journal article" date="2017" name="Nat. Microbiol.">
        <title>Global analysis of biosynthetic gene clusters reveals vast potential of secondary metabolite production in Penicillium species.</title>
        <authorList>
            <person name="Nielsen J.C."/>
            <person name="Grijseels S."/>
            <person name="Prigent S."/>
            <person name="Ji B."/>
            <person name="Dainat J."/>
            <person name="Nielsen K.F."/>
            <person name="Frisvad J.C."/>
            <person name="Workman M."/>
            <person name="Nielsen J."/>
        </authorList>
    </citation>
    <scope>NUCLEOTIDE SEQUENCE [LARGE SCALE GENOMIC DNA]</scope>
    <source>
        <strain evidence="2">IBT 13039</strain>
    </source>
</reference>
<dbReference type="STRING" id="60175.A0A1V6Y0E9"/>
<keyword evidence="2" id="KW-1185">Reference proteome</keyword>
<dbReference type="Proteomes" id="UP000191691">
    <property type="component" value="Unassembled WGS sequence"/>
</dbReference>
<dbReference type="AlphaFoldDB" id="A0A1V6Y0E9"/>
<proteinExistence type="predicted"/>
<comment type="caution">
    <text evidence="1">The sequence shown here is derived from an EMBL/GenBank/DDBJ whole genome shotgun (WGS) entry which is preliminary data.</text>
</comment>
<name>A0A1V6Y0E9_PENNA</name>
<organism evidence="1 2">
    <name type="scientific">Penicillium nalgiovense</name>
    <dbReference type="NCBI Taxonomy" id="60175"/>
    <lineage>
        <taxon>Eukaryota</taxon>
        <taxon>Fungi</taxon>
        <taxon>Dikarya</taxon>
        <taxon>Ascomycota</taxon>
        <taxon>Pezizomycotina</taxon>
        <taxon>Eurotiomycetes</taxon>
        <taxon>Eurotiomycetidae</taxon>
        <taxon>Eurotiales</taxon>
        <taxon>Aspergillaceae</taxon>
        <taxon>Penicillium</taxon>
    </lineage>
</organism>
<sequence length="121" mass="13658">MSPLNVIPSGVDSVSSNLRGLSIHLQQLKLVNTTIAYDFLCPLDEKGQPKPGSLQLNRPYLEENQLIITHRKTKAKSTRLKIGKTWYAMSKRDEAGRNYRLKNISIDFSYHSAMRPSACPV</sequence>
<evidence type="ECO:0000313" key="1">
    <source>
        <dbReference type="EMBL" id="OQE80897.1"/>
    </source>
</evidence>
<gene>
    <name evidence="1" type="ORF">PENNAL_c0043G09330</name>
</gene>
<dbReference type="EMBL" id="MOOB01000043">
    <property type="protein sequence ID" value="OQE80897.1"/>
    <property type="molecule type" value="Genomic_DNA"/>
</dbReference>
<accession>A0A1V6Y0E9</accession>
<evidence type="ECO:0000313" key="2">
    <source>
        <dbReference type="Proteomes" id="UP000191691"/>
    </source>
</evidence>